<dbReference type="CDD" id="cd00751">
    <property type="entry name" value="thiolase"/>
    <property type="match status" value="1"/>
</dbReference>
<evidence type="ECO:0000256" key="4">
    <source>
        <dbReference type="PIRSR" id="PIRSR000429-1"/>
    </source>
</evidence>
<dbReference type="SUPFAM" id="SSF53901">
    <property type="entry name" value="Thiolase-like"/>
    <property type="match status" value="2"/>
</dbReference>
<evidence type="ECO:0000259" key="6">
    <source>
        <dbReference type="Pfam" id="PF00108"/>
    </source>
</evidence>
<comment type="similarity">
    <text evidence="1 5">Belongs to the thiolase-like superfamily. Thiolase family.</text>
</comment>
<dbReference type="InterPro" id="IPR016039">
    <property type="entry name" value="Thiolase-like"/>
</dbReference>
<evidence type="ECO:0000256" key="5">
    <source>
        <dbReference type="RuleBase" id="RU003557"/>
    </source>
</evidence>
<sequence>MNDSIVIVSAKRTPIGKFAGSLADVPAVMLGATSVRANLLDLPSDINIDEVILGNVLQAGLGQNPAHQVTHHAGLAESVPSFTVNKVCGSGLKTVVLGAQSILSGDNQTCIVGGMENMSAAPYLLARARQGYRMGNGELTDVMIHDGLWCAFNDYHMGITAENIAKRYHLSREEQDQVALASQQKAIAAINAGYFRQEIVPVTLKRKKEVCLFDTDEFPRPETDAGSLAKLRPAFESTGTVTAGNASGINDAAATLVLMSERAARAHGITPLARLKSWASAGVDASMMGLGPIPATKRALEKAKMTVSDLDLIEANEAFAAQYLAVARELDFPEEKVNVNGGAIALGHPIGASGARILVTLVHALQQRNKSTGLATLCIGGGQGIAVIVERL</sequence>
<gene>
    <name evidence="8" type="ORF">F384_18585</name>
</gene>
<dbReference type="PROSITE" id="PS00099">
    <property type="entry name" value="THIOLASE_3"/>
    <property type="match status" value="1"/>
</dbReference>
<feature type="active site" description="Acyl-thioester intermediate" evidence="4">
    <location>
        <position position="88"/>
    </location>
</feature>
<dbReference type="Proteomes" id="UP000034085">
    <property type="component" value="Chromosome"/>
</dbReference>
<evidence type="ECO:0000313" key="8">
    <source>
        <dbReference type="EMBL" id="AKE60423.1"/>
    </source>
</evidence>
<evidence type="ECO:0000256" key="1">
    <source>
        <dbReference type="ARBA" id="ARBA00010982"/>
    </source>
</evidence>
<dbReference type="Pfam" id="PF00108">
    <property type="entry name" value="Thiolase_N"/>
    <property type="match status" value="1"/>
</dbReference>
<dbReference type="InterPro" id="IPR020617">
    <property type="entry name" value="Thiolase_C"/>
</dbReference>
<name>A0A0F6RGX9_CITAM</name>
<dbReference type="HOGENOM" id="CLU_031026_0_0_6"/>
<proteinExistence type="inferred from homology"/>
<dbReference type="PATRIC" id="fig|1261127.3.peg.3877"/>
<feature type="active site" description="Proton acceptor" evidence="4">
    <location>
        <position position="378"/>
    </location>
</feature>
<dbReference type="InterPro" id="IPR002155">
    <property type="entry name" value="Thiolase"/>
</dbReference>
<reference evidence="8 9" key="1">
    <citation type="journal article" date="2013" name="Appl. Microbiol. Biotechnol.">
        <title>Glycerol assimilation and production of 1,3-propanediol by Citrobacter amalonaticus Y19.</title>
        <authorList>
            <person name="Ainala S.K."/>
            <person name="Ashok S."/>
            <person name="Ko Y."/>
            <person name="Park S."/>
        </authorList>
    </citation>
    <scope>NUCLEOTIDE SEQUENCE [LARGE SCALE GENOMIC DNA]</scope>
    <source>
        <strain evidence="8 9">Y19</strain>
    </source>
</reference>
<dbReference type="Pfam" id="PF02803">
    <property type="entry name" value="Thiolase_C"/>
    <property type="match status" value="1"/>
</dbReference>
<keyword evidence="2 5" id="KW-0808">Transferase</keyword>
<dbReference type="InterPro" id="IPR020616">
    <property type="entry name" value="Thiolase_N"/>
</dbReference>
<dbReference type="GO" id="GO:0044281">
    <property type="term" value="P:small molecule metabolic process"/>
    <property type="evidence" value="ECO:0007669"/>
    <property type="project" value="UniProtKB-ARBA"/>
</dbReference>
<dbReference type="GO" id="GO:0003985">
    <property type="term" value="F:acetyl-CoA C-acetyltransferase activity"/>
    <property type="evidence" value="ECO:0007669"/>
    <property type="project" value="UniProtKB-EC"/>
</dbReference>
<dbReference type="PANTHER" id="PTHR18919">
    <property type="entry name" value="ACETYL-COA C-ACYLTRANSFERASE"/>
    <property type="match status" value="1"/>
</dbReference>
<dbReference type="KEGG" id="cama:F384_18585"/>
<keyword evidence="3 5" id="KW-0012">Acyltransferase</keyword>
<dbReference type="PANTHER" id="PTHR18919:SF107">
    <property type="entry name" value="ACETYL-COA ACETYLTRANSFERASE, CYTOSOLIC"/>
    <property type="match status" value="1"/>
</dbReference>
<organism evidence="8 9">
    <name type="scientific">Citrobacter amalonaticus Y19</name>
    <dbReference type="NCBI Taxonomy" id="1261127"/>
    <lineage>
        <taxon>Bacteria</taxon>
        <taxon>Pseudomonadati</taxon>
        <taxon>Pseudomonadota</taxon>
        <taxon>Gammaproteobacteria</taxon>
        <taxon>Enterobacterales</taxon>
        <taxon>Enterobacteriaceae</taxon>
        <taxon>Citrobacter</taxon>
    </lineage>
</organism>
<dbReference type="PIRSF" id="PIRSF000429">
    <property type="entry name" value="Ac-CoA_Ac_transf"/>
    <property type="match status" value="1"/>
</dbReference>
<dbReference type="NCBIfam" id="TIGR01930">
    <property type="entry name" value="AcCoA-C-Actrans"/>
    <property type="match status" value="1"/>
</dbReference>
<dbReference type="Gene3D" id="3.40.47.10">
    <property type="match status" value="2"/>
</dbReference>
<dbReference type="InterPro" id="IPR020615">
    <property type="entry name" value="Thiolase_acyl_enz_int_AS"/>
</dbReference>
<accession>A0A0F6RGX9</accession>
<protein>
    <submittedName>
        <fullName evidence="8">Acetyl-CoA acetyltransferase</fullName>
        <ecNumber evidence="8">2.3.1.9</ecNumber>
    </submittedName>
</protein>
<dbReference type="AlphaFoldDB" id="A0A0F6RGX9"/>
<dbReference type="InterPro" id="IPR020610">
    <property type="entry name" value="Thiolase_AS"/>
</dbReference>
<dbReference type="RefSeq" id="WP_046491538.1">
    <property type="nucleotide sequence ID" value="NZ_CP011132.1"/>
</dbReference>
<evidence type="ECO:0000259" key="7">
    <source>
        <dbReference type="Pfam" id="PF02803"/>
    </source>
</evidence>
<dbReference type="EMBL" id="CP011132">
    <property type="protein sequence ID" value="AKE60423.1"/>
    <property type="molecule type" value="Genomic_DNA"/>
</dbReference>
<dbReference type="PROSITE" id="PS00098">
    <property type="entry name" value="THIOLASE_1"/>
    <property type="match status" value="1"/>
</dbReference>
<dbReference type="FunFam" id="3.40.47.10:FF:000010">
    <property type="entry name" value="Acetyl-CoA acetyltransferase (Thiolase)"/>
    <property type="match status" value="1"/>
</dbReference>
<dbReference type="PROSITE" id="PS00737">
    <property type="entry name" value="THIOLASE_2"/>
    <property type="match status" value="1"/>
</dbReference>
<dbReference type="EC" id="2.3.1.9" evidence="8"/>
<feature type="domain" description="Thiolase C-terminal" evidence="7">
    <location>
        <begin position="270"/>
        <end position="391"/>
    </location>
</feature>
<dbReference type="OrthoDB" id="9764638at2"/>
<evidence type="ECO:0000313" key="9">
    <source>
        <dbReference type="Proteomes" id="UP000034085"/>
    </source>
</evidence>
<feature type="domain" description="Thiolase N-terminal" evidence="6">
    <location>
        <begin position="5"/>
        <end position="261"/>
    </location>
</feature>
<evidence type="ECO:0000256" key="2">
    <source>
        <dbReference type="ARBA" id="ARBA00022679"/>
    </source>
</evidence>
<dbReference type="InterPro" id="IPR020613">
    <property type="entry name" value="Thiolase_CS"/>
</dbReference>
<evidence type="ECO:0000256" key="3">
    <source>
        <dbReference type="ARBA" id="ARBA00023315"/>
    </source>
</evidence>
<feature type="active site" description="Proton acceptor" evidence="4">
    <location>
        <position position="348"/>
    </location>
</feature>